<evidence type="ECO:0000313" key="11">
    <source>
        <dbReference type="Proteomes" id="UP000242015"/>
    </source>
</evidence>
<dbReference type="GO" id="GO:0016887">
    <property type="term" value="F:ATP hydrolysis activity"/>
    <property type="evidence" value="ECO:0007669"/>
    <property type="project" value="UniProtKB-UniRule"/>
</dbReference>
<comment type="similarity">
    <text evidence="8">Belongs to the Mrp/NBP35 ATP-binding proteins family.</text>
</comment>
<evidence type="ECO:0000256" key="7">
    <source>
        <dbReference type="ARBA" id="ARBA00074706"/>
    </source>
</evidence>
<dbReference type="GO" id="GO:0051539">
    <property type="term" value="F:4 iron, 4 sulfur cluster binding"/>
    <property type="evidence" value="ECO:0007669"/>
    <property type="project" value="TreeGrafter"/>
</dbReference>
<dbReference type="PANTHER" id="PTHR42961:SF2">
    <property type="entry name" value="IRON-SULFUR PROTEIN NUBPL"/>
    <property type="match status" value="1"/>
</dbReference>
<dbReference type="GO" id="GO:0140663">
    <property type="term" value="F:ATP-dependent FeS chaperone activity"/>
    <property type="evidence" value="ECO:0007669"/>
    <property type="project" value="InterPro"/>
</dbReference>
<keyword evidence="1 8" id="KW-0479">Metal-binding</keyword>
<dbReference type="GO" id="GO:0046872">
    <property type="term" value="F:metal ion binding"/>
    <property type="evidence" value="ECO:0007669"/>
    <property type="project" value="UniProtKB-KW"/>
</dbReference>
<evidence type="ECO:0000256" key="6">
    <source>
        <dbReference type="ARBA" id="ARBA00058094"/>
    </source>
</evidence>
<accession>A0A2R6CD58</accession>
<evidence type="ECO:0000256" key="4">
    <source>
        <dbReference type="ARBA" id="ARBA00023004"/>
    </source>
</evidence>
<dbReference type="InterPro" id="IPR034904">
    <property type="entry name" value="FSCA_dom_sf"/>
</dbReference>
<evidence type="ECO:0000256" key="3">
    <source>
        <dbReference type="ARBA" id="ARBA00022840"/>
    </source>
</evidence>
<dbReference type="CDD" id="cd02037">
    <property type="entry name" value="Mrp_NBP35"/>
    <property type="match status" value="1"/>
</dbReference>
<dbReference type="HAMAP" id="MF_02040">
    <property type="entry name" value="Mrp_NBP35"/>
    <property type="match status" value="1"/>
</dbReference>
<comment type="subunit">
    <text evidence="8">Homodimer.</text>
</comment>
<keyword evidence="5 8" id="KW-0411">Iron-sulfur</keyword>
<dbReference type="InterPro" id="IPR000808">
    <property type="entry name" value="Mrp-like_CS"/>
</dbReference>
<dbReference type="InterPro" id="IPR044304">
    <property type="entry name" value="NUBPL-like"/>
</dbReference>
<dbReference type="FunFam" id="3.40.50.300:FF:001119">
    <property type="entry name" value="Iron-sulfur cluster carrier protein"/>
    <property type="match status" value="1"/>
</dbReference>
<feature type="binding site" evidence="8">
    <location>
        <begin position="170"/>
        <end position="177"/>
    </location>
    <ligand>
        <name>ATP</name>
        <dbReference type="ChEBI" id="CHEBI:30616"/>
    </ligand>
</feature>
<dbReference type="GO" id="GO:0005524">
    <property type="term" value="F:ATP binding"/>
    <property type="evidence" value="ECO:0007669"/>
    <property type="project" value="UniProtKB-UniRule"/>
</dbReference>
<protein>
    <recommendedName>
        <fullName evidence="7 8">Iron-sulfur cluster carrier protein</fullName>
    </recommendedName>
</protein>
<dbReference type="SUPFAM" id="SSF52540">
    <property type="entry name" value="P-loop containing nucleoside triphosphate hydrolases"/>
    <property type="match status" value="1"/>
</dbReference>
<dbReference type="AlphaFoldDB" id="A0A2R6CD58"/>
<organism evidence="10 11">
    <name type="scientific">Candidatus Marsarchaeota G2 archaeon BE_D</name>
    <dbReference type="NCBI Taxonomy" id="1978158"/>
    <lineage>
        <taxon>Archaea</taxon>
        <taxon>Candidatus Marsarchaeota</taxon>
        <taxon>Candidatus Marsarchaeota group 2</taxon>
    </lineage>
</organism>
<comment type="caution">
    <text evidence="10">The sequence shown here is derived from an EMBL/GenBank/DDBJ whole genome shotgun (WGS) entry which is preliminary data.</text>
</comment>
<keyword evidence="4 8" id="KW-0408">Iron</keyword>
<evidence type="ECO:0000313" key="10">
    <source>
        <dbReference type="EMBL" id="PSO08781.1"/>
    </source>
</evidence>
<dbReference type="EMBL" id="NEXF01000052">
    <property type="protein sequence ID" value="PSO08781.1"/>
    <property type="molecule type" value="Genomic_DNA"/>
</dbReference>
<dbReference type="PANTHER" id="PTHR42961">
    <property type="entry name" value="IRON-SULFUR PROTEIN NUBPL"/>
    <property type="match status" value="1"/>
</dbReference>
<sequence length="413" mass="44795">MPSVLTVIRSVASALVFPLEFRGHPENVNARCIISMSVVGVNKKDKVLEALKSVYDPEIGENIVDLDMVKKVEYVGGRVSLTVSLTVPGCPLQGRIERDVVGALSKHGINVEKIDFTFMSQEEQEALVLKVRQMRRRRIEENQKMAARGVSPISPLPKGSIRTIVAVASGKGGVGKSFVTALLAIELRRLGYSVGVLDADITGPSQAKLFGVRGRLTTLDGKKIQPALTRTGIKLVSMNLVLENETDATIWRGPIVSNVIRQFYADVDWGSLDYLLVDLPPGTSDAPLTVFQSIPLDGIIVVVSPQELVRMVVAKAVNMAKKMNVPILGVIENMAYTVCPSCGETIKVFGEIGGEAVAEEYGVAYLGALPLDQQVPRLCDQGRIEEYTSRTVSDIIPKISTFRVAILKEAAQV</sequence>
<keyword evidence="3 8" id="KW-0067">ATP-binding</keyword>
<evidence type="ECO:0000259" key="9">
    <source>
        <dbReference type="Pfam" id="PF01883"/>
    </source>
</evidence>
<dbReference type="Gene3D" id="3.40.50.300">
    <property type="entry name" value="P-loop containing nucleotide triphosphate hydrolases"/>
    <property type="match status" value="1"/>
</dbReference>
<dbReference type="InterPro" id="IPR027417">
    <property type="entry name" value="P-loop_NTPase"/>
</dbReference>
<dbReference type="Pfam" id="PF10609">
    <property type="entry name" value="ParA"/>
    <property type="match status" value="1"/>
</dbReference>
<dbReference type="Pfam" id="PF01883">
    <property type="entry name" value="FeS_assembly_P"/>
    <property type="match status" value="1"/>
</dbReference>
<name>A0A2R6CD58_9ARCH</name>
<dbReference type="InterPro" id="IPR019591">
    <property type="entry name" value="Mrp/NBP35_ATP-bd"/>
</dbReference>
<evidence type="ECO:0000256" key="5">
    <source>
        <dbReference type="ARBA" id="ARBA00023014"/>
    </source>
</evidence>
<dbReference type="Proteomes" id="UP000242015">
    <property type="component" value="Unassembled WGS sequence"/>
</dbReference>
<keyword evidence="8" id="KW-0378">Hydrolase</keyword>
<evidence type="ECO:0000256" key="1">
    <source>
        <dbReference type="ARBA" id="ARBA00022723"/>
    </source>
</evidence>
<dbReference type="InterPro" id="IPR002744">
    <property type="entry name" value="MIP18-like"/>
</dbReference>
<dbReference type="GO" id="GO:0016226">
    <property type="term" value="P:iron-sulfur cluster assembly"/>
    <property type="evidence" value="ECO:0007669"/>
    <property type="project" value="InterPro"/>
</dbReference>
<dbReference type="PROSITE" id="PS01215">
    <property type="entry name" value="MRP"/>
    <property type="match status" value="1"/>
</dbReference>
<evidence type="ECO:0000256" key="2">
    <source>
        <dbReference type="ARBA" id="ARBA00022741"/>
    </source>
</evidence>
<dbReference type="InterPro" id="IPR033756">
    <property type="entry name" value="YlxH/NBP35"/>
</dbReference>
<evidence type="ECO:0000256" key="8">
    <source>
        <dbReference type="HAMAP-Rule" id="MF_02040"/>
    </source>
</evidence>
<proteinExistence type="inferred from homology"/>
<reference evidence="10 11" key="1">
    <citation type="submission" date="2017-04" db="EMBL/GenBank/DDBJ databases">
        <title>Novel microbial lineages endemic to geothermal iron-oxide mats fill important gaps in the evolutionary history of Archaea.</title>
        <authorList>
            <person name="Jay Z.J."/>
            <person name="Beam J.P."/>
            <person name="Dlakic M."/>
            <person name="Rusch D.B."/>
            <person name="Kozubal M.A."/>
            <person name="Inskeep W.P."/>
        </authorList>
    </citation>
    <scope>NUCLEOTIDE SEQUENCE [LARGE SCALE GENOMIC DNA]</scope>
    <source>
        <strain evidence="10">BE_D</strain>
    </source>
</reference>
<keyword evidence="2 8" id="KW-0547">Nucleotide-binding</keyword>
<dbReference type="Gene3D" id="3.30.300.130">
    <property type="entry name" value="Fe-S cluster assembly (FSCA)"/>
    <property type="match status" value="1"/>
</dbReference>
<dbReference type="SUPFAM" id="SSF117916">
    <property type="entry name" value="Fe-S cluster assembly (FSCA) domain-like"/>
    <property type="match status" value="1"/>
</dbReference>
<comment type="function">
    <text evidence="6 8">Binds and transfers iron-sulfur (Fe-S) clusters to target apoproteins. Can hydrolyze ATP.</text>
</comment>
<gene>
    <name evidence="10" type="ORF">B9Q04_03825</name>
</gene>
<feature type="domain" description="MIP18 family-like" evidence="9">
    <location>
        <begin position="44"/>
        <end position="106"/>
    </location>
</feature>